<dbReference type="InterPro" id="IPR036770">
    <property type="entry name" value="Ankyrin_rpt-contain_sf"/>
</dbReference>
<gene>
    <name evidence="2" type="ORF">TKK_003967</name>
</gene>
<dbReference type="InterPro" id="IPR002110">
    <property type="entry name" value="Ankyrin_rpt"/>
</dbReference>
<accession>A0ABD2XC65</accession>
<evidence type="ECO:0000313" key="3">
    <source>
        <dbReference type="Proteomes" id="UP001627154"/>
    </source>
</evidence>
<dbReference type="Gene3D" id="1.25.40.20">
    <property type="entry name" value="Ankyrin repeat-containing domain"/>
    <property type="match status" value="1"/>
</dbReference>
<dbReference type="Proteomes" id="UP001627154">
    <property type="component" value="Unassembled WGS sequence"/>
</dbReference>
<dbReference type="Pfam" id="PF00023">
    <property type="entry name" value="Ank"/>
    <property type="match status" value="1"/>
</dbReference>
<dbReference type="EMBL" id="JBJJXI010000032">
    <property type="protein sequence ID" value="KAL3402781.1"/>
    <property type="molecule type" value="Genomic_DNA"/>
</dbReference>
<evidence type="ECO:0000313" key="2">
    <source>
        <dbReference type="EMBL" id="KAL3402781.1"/>
    </source>
</evidence>
<dbReference type="SUPFAM" id="SSF48403">
    <property type="entry name" value="Ankyrin repeat"/>
    <property type="match status" value="1"/>
</dbReference>
<comment type="caution">
    <text evidence="2">The sequence shown here is derived from an EMBL/GenBank/DDBJ whole genome shotgun (WGS) entry which is preliminary data.</text>
</comment>
<keyword evidence="3" id="KW-1185">Reference proteome</keyword>
<name>A0ABD2XC65_9HYME</name>
<proteinExistence type="predicted"/>
<keyword evidence="1" id="KW-0040">ANK repeat</keyword>
<reference evidence="2 3" key="1">
    <citation type="journal article" date="2024" name="bioRxiv">
        <title>A reference genome for Trichogramma kaykai: A tiny desert-dwelling parasitoid wasp with competing sex-ratio distorters.</title>
        <authorList>
            <person name="Culotta J."/>
            <person name="Lindsey A.R."/>
        </authorList>
    </citation>
    <scope>NUCLEOTIDE SEQUENCE [LARGE SCALE GENOMIC DNA]</scope>
    <source>
        <strain evidence="2 3">KSX58</strain>
    </source>
</reference>
<protein>
    <submittedName>
        <fullName evidence="2">Uncharacterized protein</fullName>
    </submittedName>
</protein>
<organism evidence="2 3">
    <name type="scientific">Trichogramma kaykai</name>
    <dbReference type="NCBI Taxonomy" id="54128"/>
    <lineage>
        <taxon>Eukaryota</taxon>
        <taxon>Metazoa</taxon>
        <taxon>Ecdysozoa</taxon>
        <taxon>Arthropoda</taxon>
        <taxon>Hexapoda</taxon>
        <taxon>Insecta</taxon>
        <taxon>Pterygota</taxon>
        <taxon>Neoptera</taxon>
        <taxon>Endopterygota</taxon>
        <taxon>Hymenoptera</taxon>
        <taxon>Apocrita</taxon>
        <taxon>Proctotrupomorpha</taxon>
        <taxon>Chalcidoidea</taxon>
        <taxon>Trichogrammatidae</taxon>
        <taxon>Trichogramma</taxon>
    </lineage>
</organism>
<sequence length="110" mass="12596">MPKPFQELIDGCSGKLDARDMSGDAPLHSALRLGRRIWARELLRHGSDPNLANDEGSTSLHVICQRPEIPGSPSDEWLYLLYWAYYEDRLETQREVLVDARDKLGRSPLY</sequence>
<feature type="repeat" description="ANK" evidence="1">
    <location>
        <begin position="22"/>
        <end position="54"/>
    </location>
</feature>
<dbReference type="PROSITE" id="PS50088">
    <property type="entry name" value="ANK_REPEAT"/>
    <property type="match status" value="1"/>
</dbReference>
<dbReference type="AlphaFoldDB" id="A0ABD2XC65"/>
<dbReference type="PROSITE" id="PS50297">
    <property type="entry name" value="ANK_REP_REGION"/>
    <property type="match status" value="1"/>
</dbReference>
<evidence type="ECO:0000256" key="1">
    <source>
        <dbReference type="PROSITE-ProRule" id="PRU00023"/>
    </source>
</evidence>